<sequence>MESSTSPRFRRNQEVAYCRSNGDQVTNAKVTQVRLSGGTFFYDLEYEVGHPARPRTARQVPERHLEEMQQLDPEEGGGQMSSRYDRWLSELRVGSEVYYERCSGEEVMATVTGIYPEEDSCRVEYMARVDVEGEGSSEHRLRSGLVRLSVLAEIQRRSGWIQEVDPDCHLEAMARAPPPPASFEQSPETWPGPPVEERAMRLRELQDLGRLIKARCEAESWLDQRSGQLLEPGSVNLYHLNYYVICPCTVPEGVLLRCSGIDPRKAVPGQRVVQSDPKSRNTDNVLAEGVIHGTRTVGGQDLLIVSKQKGQFRKEPGSNLTVGLVSSQNEVDVRPNQVSKPGCPRSTTSLSLSYQEFLRFRDRLEPEAVEPRWFCSHWWGEAVLDFICCCEKHAQAMALSDGVMLILDPEATPFSRVWCCFEEGVVALAERGALPGIASGGEQGDGREALRSLAARDGQDSRLPALQLDIATVVKASGKSKREADFPIEVVRKGLSAKISDADDSQPKDKKQILNALAGCPISELGNEPENHHSNFDVVDTTLRGIFAVAAWRMALQNDLDISNGCNLPLAKALREDTSRRVLELNLEGCAEQHHLSDLCGALSSLTKLTRMHLTMSFCKGLSSVAELGDGLAALKGLKQLSVNLSWCRRISSVAELGNSLAALKDLQQLTVNLSFRTGLSSVAELGKGLAAIENLQQLSVNLSGCTGVSSVAEMGNGLAAIINLKQLTVNLSDCNWFQRSSVAELGKGLAALKSLQQLTVNFSFSTGLSSVAKLGKSLAALKRLQQLTVNLSFCKRLSSVAELGKGLSALENLKQLSVLAHTSDQKAAARTASHEVRALSGASVVRSKLSWAAQQLVSSVAETFLAVPSDSLFLAVARWGVQVTVLLLAVFPAVTGDCPFLAVSEQFHRRGKLSVLGFSPLGQGHETGLQLATGPCRMHPRQWLLQLQRSAPQVLRPEHTGFRCNLPPCVCSQSGGPSATARDPFKNTLLRWTVIEVSLLLASEQLLGGATEALAHLAAHHRSVLLKHLPQIFSADASDLPPSLRAGLAAAPCDELGSPGAPGSRRYATLAVDKEKEPVPMNIAPREELMSGVETLLSAVRDQLGAEATESGMEAIRRLAGHDVGAARRLLLSALELGRLTEENVEIASRATSNGS</sequence>
<reference evidence="1" key="1">
    <citation type="submission" date="2021-02" db="EMBL/GenBank/DDBJ databases">
        <authorList>
            <person name="Dougan E. K."/>
            <person name="Rhodes N."/>
            <person name="Thang M."/>
            <person name="Chan C."/>
        </authorList>
    </citation>
    <scope>NUCLEOTIDE SEQUENCE</scope>
</reference>
<protein>
    <submittedName>
        <fullName evidence="1">Uncharacterized protein</fullName>
    </submittedName>
</protein>
<dbReference type="InterPro" id="IPR032675">
    <property type="entry name" value="LRR_dom_sf"/>
</dbReference>
<evidence type="ECO:0000313" key="1">
    <source>
        <dbReference type="EMBL" id="CAE8741237.1"/>
    </source>
</evidence>
<proteinExistence type="predicted"/>
<evidence type="ECO:0000313" key="2">
    <source>
        <dbReference type="Proteomes" id="UP000626109"/>
    </source>
</evidence>
<name>A0A813LYC9_POLGL</name>
<dbReference type="Proteomes" id="UP000626109">
    <property type="component" value="Unassembled WGS sequence"/>
</dbReference>
<accession>A0A813LYC9</accession>
<dbReference type="EMBL" id="CAJNNW010037362">
    <property type="protein sequence ID" value="CAE8741237.1"/>
    <property type="molecule type" value="Genomic_DNA"/>
</dbReference>
<dbReference type="AlphaFoldDB" id="A0A813LYC9"/>
<comment type="caution">
    <text evidence="1">The sequence shown here is derived from an EMBL/GenBank/DDBJ whole genome shotgun (WGS) entry which is preliminary data.</text>
</comment>
<dbReference type="Gene3D" id="3.80.10.10">
    <property type="entry name" value="Ribonuclease Inhibitor"/>
    <property type="match status" value="1"/>
</dbReference>
<dbReference type="SUPFAM" id="SSF52047">
    <property type="entry name" value="RNI-like"/>
    <property type="match status" value="1"/>
</dbReference>
<organism evidence="1 2">
    <name type="scientific">Polarella glacialis</name>
    <name type="common">Dinoflagellate</name>
    <dbReference type="NCBI Taxonomy" id="89957"/>
    <lineage>
        <taxon>Eukaryota</taxon>
        <taxon>Sar</taxon>
        <taxon>Alveolata</taxon>
        <taxon>Dinophyceae</taxon>
        <taxon>Suessiales</taxon>
        <taxon>Suessiaceae</taxon>
        <taxon>Polarella</taxon>
    </lineage>
</organism>
<gene>
    <name evidence="1" type="ORF">PGLA2088_LOCUS50363</name>
</gene>